<dbReference type="InterPro" id="IPR011009">
    <property type="entry name" value="Kinase-like_dom_sf"/>
</dbReference>
<proteinExistence type="predicted"/>
<protein>
    <submittedName>
        <fullName evidence="2">Phosphotransferase enzyme family protein</fullName>
    </submittedName>
</protein>
<dbReference type="Pfam" id="PF01636">
    <property type="entry name" value="APH"/>
    <property type="match status" value="1"/>
</dbReference>
<sequence>MTSTPESDADGGPDVEVALTGGNMEPVVRVGDTVRRQTGPWTPAVHALLGCWAGAGIDETARALGTDEKGREVLSFLPGEVLAGAAPEALWSDRILTDAARLLRRLHDASAGLAMRGDLEWRSVAREPHEVICHNDYAPYNLLVSGGRLSGVIDVDFAGPGPRIRDVGYLAYRLAPFAEDSPEADGLDRRARIGAMIGAYGASWSVDDVIAAAAASVADLAVFTRDRAALTGRTDLIGHAEMYERDVERMLHAGRLTISR</sequence>
<comment type="caution">
    <text evidence="2">The sequence shown here is derived from an EMBL/GenBank/DDBJ whole genome shotgun (WGS) entry which is preliminary data.</text>
</comment>
<dbReference type="Gene3D" id="3.90.1200.10">
    <property type="match status" value="1"/>
</dbReference>
<dbReference type="InterPro" id="IPR002575">
    <property type="entry name" value="Aminoglycoside_PTrfase"/>
</dbReference>
<evidence type="ECO:0000313" key="3">
    <source>
        <dbReference type="Proteomes" id="UP000033956"/>
    </source>
</evidence>
<keyword evidence="3" id="KW-1185">Reference proteome</keyword>
<dbReference type="STRING" id="92835.RS81_03016"/>
<dbReference type="PATRIC" id="fig|92835.4.peg.3044"/>
<evidence type="ECO:0000259" key="1">
    <source>
        <dbReference type="Pfam" id="PF01636"/>
    </source>
</evidence>
<dbReference type="SUPFAM" id="SSF56112">
    <property type="entry name" value="Protein kinase-like (PK-like)"/>
    <property type="match status" value="1"/>
</dbReference>
<feature type="domain" description="Aminoglycoside phosphotransferase" evidence="1">
    <location>
        <begin position="124"/>
        <end position="191"/>
    </location>
</feature>
<dbReference type="Proteomes" id="UP000033956">
    <property type="component" value="Unassembled WGS sequence"/>
</dbReference>
<evidence type="ECO:0000313" key="2">
    <source>
        <dbReference type="EMBL" id="KJL38019.1"/>
    </source>
</evidence>
<organism evidence="2 3">
    <name type="scientific">Microbacterium terrae</name>
    <dbReference type="NCBI Taxonomy" id="69369"/>
    <lineage>
        <taxon>Bacteria</taxon>
        <taxon>Bacillati</taxon>
        <taxon>Actinomycetota</taxon>
        <taxon>Actinomycetes</taxon>
        <taxon>Micrococcales</taxon>
        <taxon>Microbacteriaceae</taxon>
        <taxon>Microbacterium</taxon>
    </lineage>
</organism>
<dbReference type="EMBL" id="JYIZ01000056">
    <property type="protein sequence ID" value="KJL38019.1"/>
    <property type="molecule type" value="Genomic_DNA"/>
</dbReference>
<dbReference type="AlphaFoldDB" id="A0A0M2GWA2"/>
<accession>A0A0M2GWA2</accession>
<gene>
    <name evidence="2" type="ORF">RS81_03016</name>
</gene>
<name>A0A0M2GWA2_9MICO</name>
<reference evidence="2 3" key="1">
    <citation type="submission" date="2015-02" db="EMBL/GenBank/DDBJ databases">
        <title>Draft genome sequences of ten Microbacterium spp. with emphasis on heavy metal contaminated environments.</title>
        <authorList>
            <person name="Corretto E."/>
        </authorList>
    </citation>
    <scope>NUCLEOTIDE SEQUENCE [LARGE SCALE GENOMIC DNA]</scope>
    <source>
        <strain evidence="2 3">DSM 12510</strain>
    </source>
</reference>